<feature type="domain" description="Protein export membrane protein SecD/SecF C-terminal" evidence="12">
    <location>
        <begin position="517"/>
        <end position="684"/>
    </location>
</feature>
<dbReference type="EMBL" id="CP021023">
    <property type="protein sequence ID" value="ARN57359.1"/>
    <property type="molecule type" value="Genomic_DNA"/>
</dbReference>
<dbReference type="AlphaFoldDB" id="A0A1W6LNK6"/>
<dbReference type="HAMAP" id="MF_01464_B">
    <property type="entry name" value="SecF_B"/>
    <property type="match status" value="1"/>
</dbReference>
<dbReference type="Gene3D" id="3.30.1360.200">
    <property type="match status" value="1"/>
</dbReference>
<comment type="function">
    <text evidence="9">Part of the Sec protein translocase complex. Interacts with the SecYEG preprotein conducting channel. SecDF uses the proton motive force (PMF) to complete protein translocation after the ATP-dependent function of SecA.</text>
</comment>
<evidence type="ECO:0000256" key="10">
    <source>
        <dbReference type="HAMAP-Rule" id="MF_01464"/>
    </source>
</evidence>
<comment type="similarity">
    <text evidence="10">Belongs to the SecD/SecF family. SecF subfamily.</text>
</comment>
<dbReference type="NCBIfam" id="TIGR01129">
    <property type="entry name" value="secD"/>
    <property type="match status" value="1"/>
</dbReference>
<dbReference type="GO" id="GO:0043952">
    <property type="term" value="P:protein transport by the Sec complex"/>
    <property type="evidence" value="ECO:0007669"/>
    <property type="project" value="UniProtKB-UniRule"/>
</dbReference>
<evidence type="ECO:0000256" key="9">
    <source>
        <dbReference type="HAMAP-Rule" id="MF_01463"/>
    </source>
</evidence>
<feature type="transmembrane region" description="Helical" evidence="9">
    <location>
        <begin position="535"/>
        <end position="555"/>
    </location>
</feature>
<dbReference type="HAMAP" id="MF_01463_B">
    <property type="entry name" value="SecD_B"/>
    <property type="match status" value="1"/>
</dbReference>
<keyword evidence="15" id="KW-1185">Reference proteome</keyword>
<evidence type="ECO:0000256" key="6">
    <source>
        <dbReference type="ARBA" id="ARBA00022989"/>
    </source>
</evidence>
<keyword evidence="7 9" id="KW-0811">Translocation</keyword>
<feature type="transmembrane region" description="Helical" evidence="9">
    <location>
        <begin position="1144"/>
        <end position="1165"/>
    </location>
</feature>
<dbReference type="GO" id="GO:0015450">
    <property type="term" value="F:protein-transporting ATPase activity"/>
    <property type="evidence" value="ECO:0007669"/>
    <property type="project" value="InterPro"/>
</dbReference>
<dbReference type="InterPro" id="IPR055344">
    <property type="entry name" value="SecD_SecF_C_bact"/>
</dbReference>
<feature type="transmembrane region" description="Helical" evidence="9">
    <location>
        <begin position="629"/>
        <end position="651"/>
    </location>
</feature>
<evidence type="ECO:0000256" key="1">
    <source>
        <dbReference type="ARBA" id="ARBA00004651"/>
    </source>
</evidence>
<accession>A0A1W6LNK6</accession>
<dbReference type="InterPro" id="IPR005791">
    <property type="entry name" value="SecD"/>
</dbReference>
<dbReference type="GO" id="GO:0005886">
    <property type="term" value="C:plasma membrane"/>
    <property type="evidence" value="ECO:0007669"/>
    <property type="project" value="UniProtKB-SubCell"/>
</dbReference>
<evidence type="ECO:0000256" key="7">
    <source>
        <dbReference type="ARBA" id="ARBA00023010"/>
    </source>
</evidence>
<keyword evidence="6 9" id="KW-1133">Transmembrane helix</keyword>
<feature type="domain" description="Protein export membrane protein SecD/SecF C-terminal" evidence="12">
    <location>
        <begin position="1008"/>
        <end position="1197"/>
    </location>
</feature>
<comment type="caution">
    <text evidence="9">Lacks conserved residue(s) required for the propagation of feature annotation.</text>
</comment>
<dbReference type="NCBIfam" id="TIGR00966">
    <property type="entry name" value="transloc_SecF"/>
    <property type="match status" value="1"/>
</dbReference>
<dbReference type="KEGG" id="pbp:STSP1_01764"/>
<evidence type="ECO:0000313" key="15">
    <source>
        <dbReference type="Proteomes" id="UP000193334"/>
    </source>
</evidence>
<feature type="transmembrane region" description="Helical" evidence="9">
    <location>
        <begin position="1177"/>
        <end position="1202"/>
    </location>
</feature>
<evidence type="ECO:0000256" key="2">
    <source>
        <dbReference type="ARBA" id="ARBA00022448"/>
    </source>
</evidence>
<comment type="subcellular location">
    <subcellularLocation>
        <location evidence="1 9">Cell membrane</location>
        <topology evidence="1 9">Multi-pass membrane protein</topology>
    </subcellularLocation>
</comment>
<keyword evidence="8 9" id="KW-0472">Membrane</keyword>
<evidence type="ECO:0000256" key="11">
    <source>
        <dbReference type="SAM" id="Coils"/>
    </source>
</evidence>
<feature type="transmembrane region" description="Helical" evidence="9">
    <location>
        <begin position="587"/>
        <end position="608"/>
    </location>
</feature>
<dbReference type="PANTHER" id="PTHR30081">
    <property type="entry name" value="PROTEIN-EXPORT MEMBRANE PROTEIN SEC"/>
    <property type="match status" value="1"/>
</dbReference>
<dbReference type="InterPro" id="IPR022645">
    <property type="entry name" value="SecD/SecF_bac"/>
</dbReference>
<gene>
    <name evidence="10" type="primary">secF</name>
    <name evidence="9" type="synonym">secD</name>
    <name evidence="14" type="ORF">STSP1_01764</name>
</gene>
<keyword evidence="5 9" id="KW-0653">Protein transport</keyword>
<evidence type="ECO:0000256" key="4">
    <source>
        <dbReference type="ARBA" id="ARBA00022692"/>
    </source>
</evidence>
<dbReference type="SUPFAM" id="SSF82866">
    <property type="entry name" value="Multidrug efflux transporter AcrB transmembrane domain"/>
    <property type="match status" value="2"/>
</dbReference>
<dbReference type="GO" id="GO:0006605">
    <property type="term" value="P:protein targeting"/>
    <property type="evidence" value="ECO:0007669"/>
    <property type="project" value="UniProtKB-UniRule"/>
</dbReference>
<keyword evidence="4 9" id="KW-0812">Transmembrane</keyword>
<comment type="similarity">
    <text evidence="9">Belongs to the SecD/SecF family. SecD subfamily.</text>
</comment>
<dbReference type="FunFam" id="1.20.1640.10:FF:000004">
    <property type="entry name" value="Protein translocase subunit SecD"/>
    <property type="match status" value="1"/>
</dbReference>
<keyword evidence="11" id="KW-0175">Coiled coil</keyword>
<feature type="transmembrane region" description="Helical" evidence="9">
    <location>
        <begin position="1101"/>
        <end position="1119"/>
    </location>
</feature>
<evidence type="ECO:0000259" key="13">
    <source>
        <dbReference type="Pfam" id="PF22599"/>
    </source>
</evidence>
<dbReference type="Proteomes" id="UP000193334">
    <property type="component" value="Chromosome"/>
</dbReference>
<feature type="transmembrane region" description="Helical" evidence="9">
    <location>
        <begin position="562"/>
        <end position="581"/>
    </location>
</feature>
<keyword evidence="2 9" id="KW-0813">Transport</keyword>
<feature type="transmembrane region" description="Helical" evidence="9">
    <location>
        <begin position="1055"/>
        <end position="1081"/>
    </location>
</feature>
<evidence type="ECO:0000313" key="14">
    <source>
        <dbReference type="EMBL" id="ARN57359.1"/>
    </source>
</evidence>
<comment type="subunit">
    <text evidence="10">Forms a complex with SecD. Part of the essential Sec protein translocation apparatus which comprises SecA, SecYEG and auxiliary proteins SecDF. Other proteins may also be involved.</text>
</comment>
<reference evidence="15" key="1">
    <citation type="submission" date="2017-04" db="EMBL/GenBank/DDBJ databases">
        <title>Comparative genomics and description of representatives of a novel lineage of planctomycetes thriving in anoxic sediments.</title>
        <authorList>
            <person name="Spring S."/>
            <person name="Bunk B."/>
            <person name="Sproer C."/>
        </authorList>
    </citation>
    <scope>NUCLEOTIDE SEQUENCE [LARGE SCALE GENOMIC DNA]</scope>
    <source>
        <strain evidence="15">ST-PulAB-D4</strain>
    </source>
</reference>
<dbReference type="PRINTS" id="PR01755">
    <property type="entry name" value="SECFTRNLCASE"/>
</dbReference>
<dbReference type="RefSeq" id="WP_085756001.1">
    <property type="nucleotide sequence ID" value="NZ_CP021023.1"/>
</dbReference>
<dbReference type="InterPro" id="IPR022813">
    <property type="entry name" value="SecD/SecF_arch_bac"/>
</dbReference>
<sequence length="1211" mass="133589">MEKKQHWKGVLILVLVVFAALSLWPPQSKLKPGLDLAGGASLVYSIDTEGMSDSETDGLAAKVIPVIKKRLDPDGLSNIVIRPQGDTRFEIQLPLASEETQKLREKYQKAYDALADTNINLAVVINSLSLPEEERQEKFKEFAKSDSHRELLNTLASIYDKRQRLRDQRDSAKEAMENAKSSMEDLGMRTTGLQYQYESWSEKEGEELTKALNSFVEKTAEEGEEPENAQKKVSLLKDYIQSRSKYVQVVDELAGEVADKYKDALNDISKLNISLEAFTEMLGSSGRQEYLAEIKNKFPDRIEEIENFVSAYDSYAGVRGRLDDPEDVKRMLKGAGVLEFRIIPRAASGDISSDEAQNYIQQLKTKGPKLASDSDYVWCEVDDPRGKGFPGSVTGEFAGKKYVLASNKDGEVLLNNQDGKDWKLAKARRETDRAGRRAIGFQMNEIGANMFYDLTDSNMNRQLGVLLDGKLLSSATIQAAIGKRGIITGNFSQVEQADMVNKLNAGSLPARISPAPISEKTIGATIGEDNRDKGITAGIIGLVLVMIFMLIYYTLSGSIADIALLLNMLFILGVMAFSGATFTLPGIAGLILTIGMAVDANVLIFERIREEQESGATLKTAIKSGYDKAFSTIFDANITTFITAFILYKVASEEIKGFAIVLMIGIVSSMFTALFVSRTVFQWLIGAGIIKDKLVMLKMIRKPNVQWMNMRFGFFAVSGVVVVTGLFIFFARGSDKYDIEFTGGTSVQVNFKENVSYQRDEVEKKIKQAGLESAEVYSVGDNDQSYEIITTETNKSRVKVAFEGEVPSQQKAVSLLNTNSSDYVKHIEVSKNGSTLEVSTSQLAKSEMRDVLSQAFSDYEYEIGEQKVDEVVNNAIIDAFGKELERRMALGLEAEEPVMIDDKVADKKPVLLNYIGGLYINCQIDNSAQAGQIEARLNDLRFKPDMRDLTWFKFHILSMDGEELDETEQVSEFKYVALHPDAGSRELTEDEIENFKNNELAKIKAAAAIETSLPRVTQINPSIGSESQTKALVAIVLSLIAIIAYIWIRFGNLSFGLAAIAALVHDVCITLGILAGCVFVANTAIGEMLGIRDFKINLEIIAAFLTIIGYSLNDTIVVFDRIRENRGSNLNVWKELLNRSINQTLSRTILTSATTFVVVLIMYIWGGVGLRGFTFAMLLGVLAGTYSSIAIASPVLLIGAGAGSKKAKSKK</sequence>
<feature type="coiled-coil region" evidence="11">
    <location>
        <begin position="155"/>
        <end position="189"/>
    </location>
</feature>
<dbReference type="InterPro" id="IPR054384">
    <property type="entry name" value="SecDF_P1_head"/>
</dbReference>
<dbReference type="NCBIfam" id="TIGR00916">
    <property type="entry name" value="2A0604s01"/>
    <property type="match status" value="1"/>
</dbReference>
<dbReference type="Pfam" id="PF22599">
    <property type="entry name" value="SecDF_P1_head"/>
    <property type="match status" value="1"/>
</dbReference>
<dbReference type="Gene3D" id="1.20.1640.10">
    <property type="entry name" value="Multidrug efflux transporter AcrB transmembrane domain"/>
    <property type="match status" value="2"/>
</dbReference>
<evidence type="ECO:0000256" key="5">
    <source>
        <dbReference type="ARBA" id="ARBA00022927"/>
    </source>
</evidence>
<dbReference type="InterPro" id="IPR005665">
    <property type="entry name" value="SecF_bac"/>
</dbReference>
<feature type="transmembrane region" description="Helical" evidence="9">
    <location>
        <begin position="711"/>
        <end position="731"/>
    </location>
</feature>
<feature type="domain" description="SecDF P1 head subdomain" evidence="13">
    <location>
        <begin position="423"/>
        <end position="510"/>
    </location>
</feature>
<proteinExistence type="inferred from homology"/>
<feature type="transmembrane region" description="Helical" evidence="9">
    <location>
        <begin position="1031"/>
        <end position="1048"/>
    </location>
</feature>
<comment type="subunit">
    <text evidence="9">Forms a complex with SecF. Part of the essential Sec protein translocation apparatus which comprises SecA, SecYEG and auxiliary proteins SecDF. Other proteins may also be involved.</text>
</comment>
<evidence type="ECO:0000259" key="12">
    <source>
        <dbReference type="Pfam" id="PF02355"/>
    </source>
</evidence>
<protein>
    <recommendedName>
        <fullName evidence="9 10">Multifunctional fusion protein</fullName>
    </recommendedName>
    <domain>
        <recommendedName>
            <fullName evidence="9">Protein translocase subunit SecD</fullName>
        </recommendedName>
    </domain>
    <domain>
        <recommendedName>
            <fullName evidence="10">Protein-export membrane protein SecF</fullName>
        </recommendedName>
    </domain>
</protein>
<dbReference type="InterPro" id="IPR048634">
    <property type="entry name" value="SecD_SecF_C"/>
</dbReference>
<organism evidence="14 15">
    <name type="scientific">Sedimentisphaera salicampi</name>
    <dbReference type="NCBI Taxonomy" id="1941349"/>
    <lineage>
        <taxon>Bacteria</taxon>
        <taxon>Pseudomonadati</taxon>
        <taxon>Planctomycetota</taxon>
        <taxon>Phycisphaerae</taxon>
        <taxon>Sedimentisphaerales</taxon>
        <taxon>Sedimentisphaeraceae</taxon>
        <taxon>Sedimentisphaera</taxon>
    </lineage>
</organism>
<dbReference type="GO" id="GO:0065002">
    <property type="term" value="P:intracellular protein transmembrane transport"/>
    <property type="evidence" value="ECO:0007669"/>
    <property type="project" value="UniProtKB-UniRule"/>
</dbReference>
<keyword evidence="3 9" id="KW-1003">Cell membrane</keyword>
<dbReference type="Pfam" id="PF02355">
    <property type="entry name" value="SecD_SecF_C"/>
    <property type="match status" value="2"/>
</dbReference>
<dbReference type="Gene3D" id="3.30.70.3220">
    <property type="match status" value="1"/>
</dbReference>
<evidence type="ECO:0000256" key="8">
    <source>
        <dbReference type="ARBA" id="ARBA00023136"/>
    </source>
</evidence>
<dbReference type="STRING" id="1941349.STSP1_01764"/>
<feature type="transmembrane region" description="Helical" evidence="9">
    <location>
        <begin position="657"/>
        <end position="690"/>
    </location>
</feature>
<evidence type="ECO:0000256" key="3">
    <source>
        <dbReference type="ARBA" id="ARBA00022475"/>
    </source>
</evidence>
<dbReference type="PANTHER" id="PTHR30081:SF1">
    <property type="entry name" value="PROTEIN TRANSLOCASE SUBUNIT SECD"/>
    <property type="match status" value="1"/>
</dbReference>
<name>A0A1W6LNK6_9BACT</name>